<sequence length="182" mass="19815">MVNRCLGPKERRVSAYHMAAAGLFQTSVRDATPSAAALARVQRLLATVWQQVQLLRGQAETVPCNPASLLTHFTPGEECSTNGYCRLEVASTDGEEEESPLMVLVRALQLPILIGGEQIALLEADGEGVYQLFPSIDACTVMQQARQEGDTETLHTLQAYYAALGRFLAFQLLEGPLPHGLF</sequence>
<accession>A0A9K3GRP3</accession>
<dbReference type="AlphaFoldDB" id="A0A9K3GRP3"/>
<evidence type="ECO:0000313" key="2">
    <source>
        <dbReference type="Proteomes" id="UP000265618"/>
    </source>
</evidence>
<evidence type="ECO:0000313" key="1">
    <source>
        <dbReference type="EMBL" id="GIQ92758.1"/>
    </source>
</evidence>
<feature type="non-terminal residue" evidence="1">
    <location>
        <position position="182"/>
    </location>
</feature>
<reference evidence="1 2" key="1">
    <citation type="journal article" date="2018" name="PLoS ONE">
        <title>The draft genome of Kipferlia bialata reveals reductive genome evolution in fornicate parasites.</title>
        <authorList>
            <person name="Tanifuji G."/>
            <person name="Takabayashi S."/>
            <person name="Kume K."/>
            <person name="Takagi M."/>
            <person name="Nakayama T."/>
            <person name="Kamikawa R."/>
            <person name="Inagaki Y."/>
            <person name="Hashimoto T."/>
        </authorList>
    </citation>
    <scope>NUCLEOTIDE SEQUENCE [LARGE SCALE GENOMIC DNA]</scope>
    <source>
        <strain evidence="1">NY0173</strain>
    </source>
</reference>
<organism evidence="1 2">
    <name type="scientific">Kipferlia bialata</name>
    <dbReference type="NCBI Taxonomy" id="797122"/>
    <lineage>
        <taxon>Eukaryota</taxon>
        <taxon>Metamonada</taxon>
        <taxon>Carpediemonas-like organisms</taxon>
        <taxon>Kipferlia</taxon>
    </lineage>
</organism>
<name>A0A9K3GRP3_9EUKA</name>
<protein>
    <submittedName>
        <fullName evidence="1">Uncharacterized protein</fullName>
    </submittedName>
</protein>
<dbReference type="EMBL" id="BDIP01010470">
    <property type="protein sequence ID" value="GIQ92758.1"/>
    <property type="molecule type" value="Genomic_DNA"/>
</dbReference>
<gene>
    <name evidence="1" type="ORF">KIPB_016715</name>
</gene>
<keyword evidence="2" id="KW-1185">Reference proteome</keyword>
<comment type="caution">
    <text evidence="1">The sequence shown here is derived from an EMBL/GenBank/DDBJ whole genome shotgun (WGS) entry which is preliminary data.</text>
</comment>
<dbReference type="Proteomes" id="UP000265618">
    <property type="component" value="Unassembled WGS sequence"/>
</dbReference>
<proteinExistence type="predicted"/>